<reference evidence="9" key="1">
    <citation type="submission" date="2021-01" db="EMBL/GenBank/DDBJ databases">
        <title>Whole genome shotgun sequence of Virgisporangium aurantiacum NBRC 16421.</title>
        <authorList>
            <person name="Komaki H."/>
            <person name="Tamura T."/>
        </authorList>
    </citation>
    <scope>NUCLEOTIDE SEQUENCE</scope>
    <source>
        <strain evidence="9">NBRC 16421</strain>
    </source>
</reference>
<evidence type="ECO:0000256" key="1">
    <source>
        <dbReference type="ARBA" id="ARBA00005820"/>
    </source>
</evidence>
<dbReference type="GO" id="GO:0006355">
    <property type="term" value="P:regulation of DNA-templated transcription"/>
    <property type="evidence" value="ECO:0007669"/>
    <property type="project" value="InterPro"/>
</dbReference>
<feature type="domain" description="OmpR/PhoB-type" evidence="8">
    <location>
        <begin position="1"/>
        <end position="94"/>
    </location>
</feature>
<dbReference type="EMBL" id="BOPG01000123">
    <property type="protein sequence ID" value="GIJ64632.1"/>
    <property type="molecule type" value="Genomic_DNA"/>
</dbReference>
<keyword evidence="4" id="KW-0804">Transcription</keyword>
<dbReference type="Pfam" id="PF13424">
    <property type="entry name" value="TPR_12"/>
    <property type="match status" value="2"/>
</dbReference>
<feature type="compositionally biased region" description="Basic and acidic residues" evidence="7">
    <location>
        <begin position="248"/>
        <end position="258"/>
    </location>
</feature>
<dbReference type="GO" id="GO:0003677">
    <property type="term" value="F:DNA binding"/>
    <property type="evidence" value="ECO:0007669"/>
    <property type="project" value="UniProtKB-UniRule"/>
</dbReference>
<dbReference type="SUPFAM" id="SSF48452">
    <property type="entry name" value="TPR-like"/>
    <property type="match status" value="3"/>
</dbReference>
<dbReference type="Proteomes" id="UP000612585">
    <property type="component" value="Unassembled WGS sequence"/>
</dbReference>
<dbReference type="PANTHER" id="PTHR35807">
    <property type="entry name" value="TRANSCRIPTIONAL REGULATOR REDD-RELATED"/>
    <property type="match status" value="1"/>
</dbReference>
<dbReference type="AlphaFoldDB" id="A0A8J4EAC3"/>
<comment type="caution">
    <text evidence="9">The sequence shown here is derived from an EMBL/GenBank/DDBJ whole genome shotgun (WGS) entry which is preliminary data.</text>
</comment>
<feature type="region of interest" description="Disordered" evidence="7">
    <location>
        <begin position="248"/>
        <end position="282"/>
    </location>
</feature>
<comment type="similarity">
    <text evidence="1">Belongs to the AfsR/DnrI/RedD regulatory family.</text>
</comment>
<dbReference type="CDD" id="cd15831">
    <property type="entry name" value="BTAD"/>
    <property type="match status" value="1"/>
</dbReference>
<gene>
    <name evidence="9" type="ORF">Vau01_121480</name>
</gene>
<dbReference type="SMART" id="SM00028">
    <property type="entry name" value="TPR"/>
    <property type="match status" value="6"/>
</dbReference>
<dbReference type="Gene3D" id="1.10.10.10">
    <property type="entry name" value="Winged helix-like DNA-binding domain superfamily/Winged helix DNA-binding domain"/>
    <property type="match status" value="1"/>
</dbReference>
<dbReference type="InterPro" id="IPR016032">
    <property type="entry name" value="Sig_transdc_resp-reg_C-effctor"/>
</dbReference>
<feature type="coiled-coil region" evidence="6">
    <location>
        <begin position="482"/>
        <end position="509"/>
    </location>
</feature>
<proteinExistence type="inferred from homology"/>
<dbReference type="InterPro" id="IPR019734">
    <property type="entry name" value="TPR_rpt"/>
</dbReference>
<keyword evidence="3 5" id="KW-0238">DNA-binding</keyword>
<keyword evidence="10" id="KW-1185">Reference proteome</keyword>
<dbReference type="InterPro" id="IPR036388">
    <property type="entry name" value="WH-like_DNA-bd_sf"/>
</dbReference>
<dbReference type="InterPro" id="IPR005158">
    <property type="entry name" value="BTAD"/>
</dbReference>
<dbReference type="InterPro" id="IPR027417">
    <property type="entry name" value="P-loop_NTPase"/>
</dbReference>
<feature type="compositionally biased region" description="Low complexity" evidence="7">
    <location>
        <begin position="259"/>
        <end position="271"/>
    </location>
</feature>
<dbReference type="Gene3D" id="3.40.50.300">
    <property type="entry name" value="P-loop containing nucleotide triphosphate hydrolases"/>
    <property type="match status" value="1"/>
</dbReference>
<dbReference type="SMART" id="SM01043">
    <property type="entry name" value="BTAD"/>
    <property type="match status" value="1"/>
</dbReference>
<dbReference type="PRINTS" id="PR00364">
    <property type="entry name" value="DISEASERSIST"/>
</dbReference>
<evidence type="ECO:0000256" key="6">
    <source>
        <dbReference type="SAM" id="Coils"/>
    </source>
</evidence>
<evidence type="ECO:0000256" key="7">
    <source>
        <dbReference type="SAM" id="MobiDB-lite"/>
    </source>
</evidence>
<evidence type="ECO:0000256" key="3">
    <source>
        <dbReference type="ARBA" id="ARBA00023125"/>
    </source>
</evidence>
<organism evidence="9 10">
    <name type="scientific">Virgisporangium aurantiacum</name>
    <dbReference type="NCBI Taxonomy" id="175570"/>
    <lineage>
        <taxon>Bacteria</taxon>
        <taxon>Bacillati</taxon>
        <taxon>Actinomycetota</taxon>
        <taxon>Actinomycetes</taxon>
        <taxon>Micromonosporales</taxon>
        <taxon>Micromonosporaceae</taxon>
        <taxon>Virgisporangium</taxon>
    </lineage>
</organism>
<dbReference type="Pfam" id="PF00486">
    <property type="entry name" value="Trans_reg_C"/>
    <property type="match status" value="1"/>
</dbReference>
<dbReference type="PANTHER" id="PTHR35807:SF1">
    <property type="entry name" value="TRANSCRIPTIONAL REGULATOR REDD"/>
    <property type="match status" value="1"/>
</dbReference>
<dbReference type="SUPFAM" id="SSF46894">
    <property type="entry name" value="C-terminal effector domain of the bipartite response regulators"/>
    <property type="match status" value="1"/>
</dbReference>
<dbReference type="GO" id="GO:0000160">
    <property type="term" value="P:phosphorelay signal transduction system"/>
    <property type="evidence" value="ECO:0007669"/>
    <property type="project" value="InterPro"/>
</dbReference>
<dbReference type="InterPro" id="IPR001867">
    <property type="entry name" value="OmpR/PhoB-type_DNA-bd"/>
</dbReference>
<dbReference type="Gene3D" id="1.25.40.10">
    <property type="entry name" value="Tetratricopeptide repeat domain"/>
    <property type="match status" value="2"/>
</dbReference>
<evidence type="ECO:0000313" key="9">
    <source>
        <dbReference type="EMBL" id="GIJ64632.1"/>
    </source>
</evidence>
<dbReference type="InterPro" id="IPR011990">
    <property type="entry name" value="TPR-like_helical_dom_sf"/>
</dbReference>
<evidence type="ECO:0000313" key="10">
    <source>
        <dbReference type="Proteomes" id="UP000612585"/>
    </source>
</evidence>
<dbReference type="InterPro" id="IPR051677">
    <property type="entry name" value="AfsR-DnrI-RedD_regulator"/>
</dbReference>
<dbReference type="SUPFAM" id="SSF52540">
    <property type="entry name" value="P-loop containing nucleoside triphosphate hydrolases"/>
    <property type="match status" value="1"/>
</dbReference>
<evidence type="ECO:0000259" key="8">
    <source>
        <dbReference type="PROSITE" id="PS51755"/>
    </source>
</evidence>
<evidence type="ECO:0000256" key="5">
    <source>
        <dbReference type="PROSITE-ProRule" id="PRU01091"/>
    </source>
</evidence>
<dbReference type="RefSeq" id="WP_204013729.1">
    <property type="nucleotide sequence ID" value="NZ_BOPG01000123.1"/>
</dbReference>
<dbReference type="PROSITE" id="PS51755">
    <property type="entry name" value="OMPR_PHOB"/>
    <property type="match status" value="1"/>
</dbReference>
<name>A0A8J4EAC3_9ACTN</name>
<protein>
    <submittedName>
        <fullName evidence="9">XRE family transcriptional regulator</fullName>
    </submittedName>
</protein>
<feature type="DNA-binding region" description="OmpR/PhoB-type" evidence="5">
    <location>
        <begin position="1"/>
        <end position="94"/>
    </location>
</feature>
<accession>A0A8J4EAC3</accession>
<keyword evidence="6" id="KW-0175">Coiled coil</keyword>
<dbReference type="SMART" id="SM00862">
    <property type="entry name" value="Trans_reg_C"/>
    <property type="match status" value="1"/>
</dbReference>
<dbReference type="Pfam" id="PF03704">
    <property type="entry name" value="BTAD"/>
    <property type="match status" value="1"/>
</dbReference>
<evidence type="ECO:0000256" key="2">
    <source>
        <dbReference type="ARBA" id="ARBA00023015"/>
    </source>
</evidence>
<evidence type="ECO:0000256" key="4">
    <source>
        <dbReference type="ARBA" id="ARBA00023163"/>
    </source>
</evidence>
<keyword evidence="2" id="KW-0805">Transcription regulation</keyword>
<sequence>MRFRLLGPLRVWNGETWSPVRAAQQRVVLSMLLIEPGRVVSTDRLIDEIWGERQPPAAGPVLRGYVLRLRRLLDSAPVAGSALLTQPSGYELVAGAEDVDALIFDRLVASGRRSLADGDGERAVNDLSEALALWRGPALADVPVGPTIVGHVAALERARLAATVDYTAGQLYLGRHDEIIGELERLVALHPLLERLWEHLVLALHRSGRRADALDAYRRARTVLTAELGLEPGRRLQDLQRAILAERRSAADRQRSTDPADSPAVSASSVPRQLPADPGEFTGRTEELRHLDTIVSADDRRTVATVITGAAGVGKTALAVHWAHRVAGRFPDGQLYVNLRGYDPDQPMVATEALAGFLTALGLAGRAIPAGLDERAARFRTEVSGRRMLIVLDNAASVEQVRPLLPGTGTNAVVVTSRDSLAGLVARDGAQRLDLDLLPARDARALLDRLVGGRAEPDGMAALVQRSGRLPLALRVVAELANSRADRSLADLADELADQQRRLELLDAGGDPRAAVTAVFSWSIRHLPPDAGRAFRLIGLFPGPDLDACALGALADTASGPARRALDTLTRANLLYRTATDRYAVHDLLRAYAAGLAATDLDPSDRRAALQRLFDHYVTAGSAAAERPDTGRHWLDVERRTLVRVVAHAAAHGWPTHAVRLAAVLHDHLDSGGWYTDAIAVHTQARDAAEQIGDRSAHAHAWYGLGVTHLRLGTHATAGQCLRLALDRFRQTGDRRNEVRTRLALGVLHAQTGRRAAAAADFQRAAEQSGDLGDDGSRVNALINLGIVAAQAGRHDAAAGHLGHAVDISRRLGDRRRQADALVNLGVLDGWAGRHAAAAGHCEEALALYRRVGDRAGEARALHNLGEVQGCLGHDAEAAVAYERARAIFREIGDRVGEAQTTDPAADVPGVVDD</sequence>